<keyword evidence="1" id="KW-0863">Zinc-finger</keyword>
<dbReference type="Gene3D" id="3.30.160.60">
    <property type="entry name" value="Classic Zinc Finger"/>
    <property type="match status" value="1"/>
</dbReference>
<dbReference type="SMART" id="SM00355">
    <property type="entry name" value="ZnF_C2H2"/>
    <property type="match status" value="3"/>
</dbReference>
<feature type="domain" description="C2H2-type" evidence="2">
    <location>
        <begin position="113"/>
        <end position="140"/>
    </location>
</feature>
<dbReference type="PROSITE" id="PS50157">
    <property type="entry name" value="ZINC_FINGER_C2H2_2"/>
    <property type="match status" value="2"/>
</dbReference>
<evidence type="ECO:0000259" key="2">
    <source>
        <dbReference type="PROSITE" id="PS50157"/>
    </source>
</evidence>
<sequence length="149" mass="17421">AAQDAVGAHRDSQGKRNKCFLCERCGRNYNRKSSLNFHVQYECNILPQFHCDLCPYKAKRRQALKFHLINMHTPTTIERTKGRKKCDPISENVQPKEAQCWYVGISPSGECSYICALCKKKYKYKQSVRRHLRNECKERVKFSITDSTK</sequence>
<feature type="domain" description="C2H2-type" evidence="2">
    <location>
        <begin position="20"/>
        <end position="47"/>
    </location>
</feature>
<organism evidence="3">
    <name type="scientific">Clastoptera arizonana</name>
    <name type="common">Arizona spittle bug</name>
    <dbReference type="NCBI Taxonomy" id="38151"/>
    <lineage>
        <taxon>Eukaryota</taxon>
        <taxon>Metazoa</taxon>
        <taxon>Ecdysozoa</taxon>
        <taxon>Arthropoda</taxon>
        <taxon>Hexapoda</taxon>
        <taxon>Insecta</taxon>
        <taxon>Pterygota</taxon>
        <taxon>Neoptera</taxon>
        <taxon>Paraneoptera</taxon>
        <taxon>Hemiptera</taxon>
        <taxon>Auchenorrhyncha</taxon>
        <taxon>Cercopoidea</taxon>
        <taxon>Clastopteridae</taxon>
        <taxon>Clastoptera</taxon>
    </lineage>
</organism>
<keyword evidence="1" id="KW-0479">Metal-binding</keyword>
<dbReference type="SUPFAM" id="SSF57667">
    <property type="entry name" value="beta-beta-alpha zinc fingers"/>
    <property type="match status" value="1"/>
</dbReference>
<dbReference type="InterPro" id="IPR036236">
    <property type="entry name" value="Znf_C2H2_sf"/>
</dbReference>
<dbReference type="EMBL" id="GEDC01031710">
    <property type="protein sequence ID" value="JAS05588.1"/>
    <property type="molecule type" value="Transcribed_RNA"/>
</dbReference>
<dbReference type="AlphaFoldDB" id="A0A1B6BWB7"/>
<dbReference type="InterPro" id="IPR013087">
    <property type="entry name" value="Znf_C2H2_type"/>
</dbReference>
<evidence type="ECO:0000256" key="1">
    <source>
        <dbReference type="PROSITE-ProRule" id="PRU00042"/>
    </source>
</evidence>
<gene>
    <name evidence="3" type="ORF">g.924</name>
</gene>
<dbReference type="GO" id="GO:0008270">
    <property type="term" value="F:zinc ion binding"/>
    <property type="evidence" value="ECO:0007669"/>
    <property type="project" value="UniProtKB-KW"/>
</dbReference>
<accession>A0A1B6BWB7</accession>
<evidence type="ECO:0000313" key="3">
    <source>
        <dbReference type="EMBL" id="JAS05588.1"/>
    </source>
</evidence>
<proteinExistence type="predicted"/>
<keyword evidence="1" id="KW-0862">Zinc</keyword>
<feature type="non-terminal residue" evidence="3">
    <location>
        <position position="1"/>
    </location>
</feature>
<name>A0A1B6BWB7_9HEMI</name>
<reference evidence="3" key="1">
    <citation type="submission" date="2015-12" db="EMBL/GenBank/DDBJ databases">
        <title>De novo transcriptome assembly of four potential Pierce s Disease insect vectors from Arizona vineyards.</title>
        <authorList>
            <person name="Tassone E.E."/>
        </authorList>
    </citation>
    <scope>NUCLEOTIDE SEQUENCE</scope>
</reference>
<protein>
    <recommendedName>
        <fullName evidence="2">C2H2-type domain-containing protein</fullName>
    </recommendedName>
</protein>